<evidence type="ECO:0000313" key="2">
    <source>
        <dbReference type="Proteomes" id="UP000054018"/>
    </source>
</evidence>
<organism evidence="1 2">
    <name type="scientific">Pisolithus microcarpus 441</name>
    <dbReference type="NCBI Taxonomy" id="765257"/>
    <lineage>
        <taxon>Eukaryota</taxon>
        <taxon>Fungi</taxon>
        <taxon>Dikarya</taxon>
        <taxon>Basidiomycota</taxon>
        <taxon>Agaricomycotina</taxon>
        <taxon>Agaricomycetes</taxon>
        <taxon>Agaricomycetidae</taxon>
        <taxon>Boletales</taxon>
        <taxon>Sclerodermatineae</taxon>
        <taxon>Pisolithaceae</taxon>
        <taxon>Pisolithus</taxon>
    </lineage>
</organism>
<reference evidence="1 2" key="1">
    <citation type="submission" date="2014-04" db="EMBL/GenBank/DDBJ databases">
        <authorList>
            <consortium name="DOE Joint Genome Institute"/>
            <person name="Kuo A."/>
            <person name="Kohler A."/>
            <person name="Costa M.D."/>
            <person name="Nagy L.G."/>
            <person name="Floudas D."/>
            <person name="Copeland A."/>
            <person name="Barry K.W."/>
            <person name="Cichocki N."/>
            <person name="Veneault-Fourrey C."/>
            <person name="LaButti K."/>
            <person name="Lindquist E.A."/>
            <person name="Lipzen A."/>
            <person name="Lundell T."/>
            <person name="Morin E."/>
            <person name="Murat C."/>
            <person name="Sun H."/>
            <person name="Tunlid A."/>
            <person name="Henrissat B."/>
            <person name="Grigoriev I.V."/>
            <person name="Hibbett D.S."/>
            <person name="Martin F."/>
            <person name="Nordberg H.P."/>
            <person name="Cantor M.N."/>
            <person name="Hua S.X."/>
        </authorList>
    </citation>
    <scope>NUCLEOTIDE SEQUENCE [LARGE SCALE GENOMIC DNA]</scope>
    <source>
        <strain evidence="1 2">441</strain>
    </source>
</reference>
<gene>
    <name evidence="1" type="ORF">PISMIDRAFT_690909</name>
</gene>
<accession>A0A0C9Y9E7</accession>
<reference evidence="2" key="2">
    <citation type="submission" date="2015-01" db="EMBL/GenBank/DDBJ databases">
        <title>Evolutionary Origins and Diversification of the Mycorrhizal Mutualists.</title>
        <authorList>
            <consortium name="DOE Joint Genome Institute"/>
            <consortium name="Mycorrhizal Genomics Consortium"/>
            <person name="Kohler A."/>
            <person name="Kuo A."/>
            <person name="Nagy L.G."/>
            <person name="Floudas D."/>
            <person name="Copeland A."/>
            <person name="Barry K.W."/>
            <person name="Cichocki N."/>
            <person name="Veneault-Fourrey C."/>
            <person name="LaButti K."/>
            <person name="Lindquist E.A."/>
            <person name="Lipzen A."/>
            <person name="Lundell T."/>
            <person name="Morin E."/>
            <person name="Murat C."/>
            <person name="Riley R."/>
            <person name="Ohm R."/>
            <person name="Sun H."/>
            <person name="Tunlid A."/>
            <person name="Henrissat B."/>
            <person name="Grigoriev I.V."/>
            <person name="Hibbett D.S."/>
            <person name="Martin F."/>
        </authorList>
    </citation>
    <scope>NUCLEOTIDE SEQUENCE [LARGE SCALE GENOMIC DNA]</scope>
    <source>
        <strain evidence="2">441</strain>
    </source>
</reference>
<evidence type="ECO:0000313" key="1">
    <source>
        <dbReference type="EMBL" id="KIK10639.1"/>
    </source>
</evidence>
<dbReference type="AlphaFoldDB" id="A0A0C9Y9E7"/>
<dbReference type="HOGENOM" id="CLU_2498726_0_0_1"/>
<protein>
    <submittedName>
        <fullName evidence="1">Uncharacterized protein</fullName>
    </submittedName>
</protein>
<dbReference type="EMBL" id="KN834508">
    <property type="protein sequence ID" value="KIK10639.1"/>
    <property type="molecule type" value="Genomic_DNA"/>
</dbReference>
<keyword evidence="2" id="KW-1185">Reference proteome</keyword>
<proteinExistence type="predicted"/>
<dbReference type="Proteomes" id="UP000054018">
    <property type="component" value="Unassembled WGS sequence"/>
</dbReference>
<sequence length="86" mass="9309">MTGPGEYSLVFAPILDTFGGASRLPSYPVIAMSLEHLVERAGSSSSYVGRVEVPRVLVSRDTGFTNQVIIQTFPEHYPVGRGGWVP</sequence>
<name>A0A0C9Y9E7_9AGAM</name>